<accession>A2SRE9</accession>
<dbReference type="GeneID" id="4795497"/>
<dbReference type="KEGG" id="mla:Mlab_0733"/>
<name>A2SRE9_METLZ</name>
<dbReference type="HOGENOM" id="CLU_938801_0_0_2"/>
<keyword evidence="2" id="KW-1185">Reference proteome</keyword>
<dbReference type="AlphaFoldDB" id="A2SRE9"/>
<dbReference type="OrthoDB" id="378225at2157"/>
<dbReference type="STRING" id="410358.Mlab_0733"/>
<reference evidence="1 2" key="1">
    <citation type="journal article" date="2009" name="Stand. Genomic Sci.">
        <title>Complete genome sequence of Methanocorpusculum labreanum type strain Z.</title>
        <authorList>
            <person name="Anderson I.J."/>
            <person name="Sieprawska-Lupa M."/>
            <person name="Goltsman E."/>
            <person name="Lapidus A."/>
            <person name="Copeland A."/>
            <person name="Glavina Del Rio T."/>
            <person name="Tice H."/>
            <person name="Dalin E."/>
            <person name="Barry K."/>
            <person name="Pitluck S."/>
            <person name="Hauser L."/>
            <person name="Land M."/>
            <person name="Lucas S."/>
            <person name="Richardson P."/>
            <person name="Whitman W.B."/>
            <person name="Kyrpides N.C."/>
        </authorList>
    </citation>
    <scope>NUCLEOTIDE SEQUENCE [LARGE SCALE GENOMIC DNA]</scope>
    <source>
        <strain evidence="2">ATCC 43576 / DSM 4855 / Z</strain>
    </source>
</reference>
<evidence type="ECO:0000313" key="2">
    <source>
        <dbReference type="Proteomes" id="UP000000365"/>
    </source>
</evidence>
<protein>
    <submittedName>
        <fullName evidence="1">Uncharacterized protein</fullName>
    </submittedName>
</protein>
<gene>
    <name evidence="1" type="ordered locus">Mlab_0733</name>
</gene>
<dbReference type="RefSeq" id="WP_011833106.1">
    <property type="nucleotide sequence ID" value="NC_008942.1"/>
</dbReference>
<dbReference type="Proteomes" id="UP000000365">
    <property type="component" value="Chromosome"/>
</dbReference>
<dbReference type="EMBL" id="CP000559">
    <property type="protein sequence ID" value="ABN06905.1"/>
    <property type="molecule type" value="Genomic_DNA"/>
</dbReference>
<sequence>MSANELYRVEVRVRNGLKRYYLVREVNTDAKKFAATRVIKSGTKPTKAEISRTIALFGFDLEMKCMNKVAKFRAGKFTFERYADEDEYFELEKFRYLLARCPPGDLDHESAAYISAAACTAAVEFTPAEVSRLFSAGEIPRGKRLFDVNVVQNLHNAYRLHGKKERLTPKAVYRLQSTLYQNIDEAPLTPSSKKDLAALLSSFNQKIKENAHPFEQCFLFYEAFLAEFPEAGLLGFELFSRMTAGFGYRIPVSSWPEMIAWVKTRNADLEFSVRRSFDEMTKGKIGVRQKQLDFFG</sequence>
<proteinExistence type="predicted"/>
<organism evidence="1 2">
    <name type="scientific">Methanocorpusculum labreanum (strain ATCC 43576 / DSM 4855 / Z)</name>
    <dbReference type="NCBI Taxonomy" id="410358"/>
    <lineage>
        <taxon>Archaea</taxon>
        <taxon>Methanobacteriati</taxon>
        <taxon>Methanobacteriota</taxon>
        <taxon>Stenosarchaea group</taxon>
        <taxon>Methanomicrobia</taxon>
        <taxon>Methanomicrobiales</taxon>
        <taxon>Methanocorpusculaceae</taxon>
        <taxon>Methanocorpusculum</taxon>
    </lineage>
</organism>
<evidence type="ECO:0000313" key="1">
    <source>
        <dbReference type="EMBL" id="ABN06905.1"/>
    </source>
</evidence>